<proteinExistence type="predicted"/>
<keyword evidence="4" id="KW-1185">Reference proteome</keyword>
<feature type="region of interest" description="Disordered" evidence="1">
    <location>
        <begin position="92"/>
        <end position="117"/>
    </location>
</feature>
<evidence type="ECO:0000256" key="1">
    <source>
        <dbReference type="SAM" id="MobiDB-lite"/>
    </source>
</evidence>
<dbReference type="EMBL" id="JBHUDY010000001">
    <property type="protein sequence ID" value="MFD1611870.1"/>
    <property type="molecule type" value="Genomic_DNA"/>
</dbReference>
<accession>A0ABW4I3Z5</accession>
<protein>
    <submittedName>
        <fullName evidence="3">Uncharacterized protein</fullName>
    </submittedName>
</protein>
<keyword evidence="2" id="KW-1133">Transmembrane helix</keyword>
<gene>
    <name evidence="3" type="ORF">ACFSCW_08660</name>
</gene>
<organism evidence="3 4">
    <name type="scientific">Sphingomonas tabacisoli</name>
    <dbReference type="NCBI Taxonomy" id="2249466"/>
    <lineage>
        <taxon>Bacteria</taxon>
        <taxon>Pseudomonadati</taxon>
        <taxon>Pseudomonadota</taxon>
        <taxon>Alphaproteobacteria</taxon>
        <taxon>Sphingomonadales</taxon>
        <taxon>Sphingomonadaceae</taxon>
        <taxon>Sphingomonas</taxon>
    </lineage>
</organism>
<name>A0ABW4I3Z5_9SPHN</name>
<evidence type="ECO:0000313" key="4">
    <source>
        <dbReference type="Proteomes" id="UP001597115"/>
    </source>
</evidence>
<reference evidence="4" key="1">
    <citation type="journal article" date="2019" name="Int. J. Syst. Evol. Microbiol.">
        <title>The Global Catalogue of Microorganisms (GCM) 10K type strain sequencing project: providing services to taxonomists for standard genome sequencing and annotation.</title>
        <authorList>
            <consortium name="The Broad Institute Genomics Platform"/>
            <consortium name="The Broad Institute Genome Sequencing Center for Infectious Disease"/>
            <person name="Wu L."/>
            <person name="Ma J."/>
        </authorList>
    </citation>
    <scope>NUCLEOTIDE SEQUENCE [LARGE SCALE GENOMIC DNA]</scope>
    <source>
        <strain evidence="4">CGMCC 1.16275</strain>
    </source>
</reference>
<keyword evidence="2" id="KW-0812">Transmembrane</keyword>
<feature type="transmembrane region" description="Helical" evidence="2">
    <location>
        <begin position="34"/>
        <end position="53"/>
    </location>
</feature>
<dbReference type="Proteomes" id="UP001597115">
    <property type="component" value="Unassembled WGS sequence"/>
</dbReference>
<dbReference type="RefSeq" id="WP_380888445.1">
    <property type="nucleotide sequence ID" value="NZ_JBHUDY010000001.1"/>
</dbReference>
<evidence type="ECO:0000313" key="3">
    <source>
        <dbReference type="EMBL" id="MFD1611870.1"/>
    </source>
</evidence>
<evidence type="ECO:0000256" key="2">
    <source>
        <dbReference type="SAM" id="Phobius"/>
    </source>
</evidence>
<keyword evidence="2" id="KW-0472">Membrane</keyword>
<comment type="caution">
    <text evidence="3">The sequence shown here is derived from an EMBL/GenBank/DDBJ whole genome shotgun (WGS) entry which is preliminary data.</text>
</comment>
<sequence>MVDVRADQWTRAKADTMSPRLSHISRLNGFRLRLLLHILALIAGFTGLVAGPASARVSEPAVIAAALSGNIEQATESRTARRAMPAAENPFDIKAQGEAAQPVFTPQPHPVDERRIE</sequence>